<dbReference type="EMBL" id="LAZR01000375">
    <property type="protein sequence ID" value="KKN71847.1"/>
    <property type="molecule type" value="Genomic_DNA"/>
</dbReference>
<accession>A0A0F9TA94</accession>
<protein>
    <submittedName>
        <fullName evidence="1">Uncharacterized protein</fullName>
    </submittedName>
</protein>
<evidence type="ECO:0000313" key="1">
    <source>
        <dbReference type="EMBL" id="KKN71847.1"/>
    </source>
</evidence>
<comment type="caution">
    <text evidence="1">The sequence shown here is derived from an EMBL/GenBank/DDBJ whole genome shotgun (WGS) entry which is preliminary data.</text>
</comment>
<sequence length="62" mass="7085">MMNKRPTCAQIVVGTGEKCVKPAIFYVQWDNSQTPVCGLCARRYTAKALHPLRLKDWFEKEG</sequence>
<dbReference type="AlphaFoldDB" id="A0A0F9TA94"/>
<reference evidence="1" key="1">
    <citation type="journal article" date="2015" name="Nature">
        <title>Complex archaea that bridge the gap between prokaryotes and eukaryotes.</title>
        <authorList>
            <person name="Spang A."/>
            <person name="Saw J.H."/>
            <person name="Jorgensen S.L."/>
            <person name="Zaremba-Niedzwiedzka K."/>
            <person name="Martijn J."/>
            <person name="Lind A.E."/>
            <person name="van Eijk R."/>
            <person name="Schleper C."/>
            <person name="Guy L."/>
            <person name="Ettema T.J."/>
        </authorList>
    </citation>
    <scope>NUCLEOTIDE SEQUENCE</scope>
</reference>
<organism evidence="1">
    <name type="scientific">marine sediment metagenome</name>
    <dbReference type="NCBI Taxonomy" id="412755"/>
    <lineage>
        <taxon>unclassified sequences</taxon>
        <taxon>metagenomes</taxon>
        <taxon>ecological metagenomes</taxon>
    </lineage>
</organism>
<gene>
    <name evidence="1" type="ORF">LCGC14_0417010</name>
</gene>
<name>A0A0F9TA94_9ZZZZ</name>
<proteinExistence type="predicted"/>